<sequence>MNITKEKTVAEVVSENMGADHIFSKYNIDFCCGGNVTLEKACEEKGIAFDKLKAEIETVANIISNDTNFNEMDLDSLIDYAKNIHHNYFSEKIPLILQLSLKVAEVHWQQHKEVIEINNLFNKVISELNEQITTEEKKLFPSIKKYTTQKNRDQIKLEYLTKTILNIENVHKQTRDEFKNIAKLTNNYSPPEDACNTYKSLYINLQEFEQKLHSYLHFEKHILFPRVLESWQ</sequence>
<dbReference type="Gene3D" id="1.20.120.520">
    <property type="entry name" value="nmb1532 protein domain like"/>
    <property type="match status" value="1"/>
</dbReference>
<dbReference type="PANTHER" id="PTHR36438">
    <property type="entry name" value="IRON-SULFUR CLUSTER REPAIR PROTEIN YTFE"/>
    <property type="match status" value="1"/>
</dbReference>
<reference evidence="6" key="1">
    <citation type="submission" date="2018-06" db="EMBL/GenBank/DDBJ databases">
        <authorList>
            <person name="Zhirakovskaya E."/>
        </authorList>
    </citation>
    <scope>NUCLEOTIDE SEQUENCE</scope>
</reference>
<feature type="domain" description="Hemerythrin-like" evidence="5">
    <location>
        <begin position="85"/>
        <end position="226"/>
    </location>
</feature>
<evidence type="ECO:0000256" key="4">
    <source>
        <dbReference type="ARBA" id="ARBA00023004"/>
    </source>
</evidence>
<accession>A0A3B0USG4</accession>
<evidence type="ECO:0000259" key="5">
    <source>
        <dbReference type="Pfam" id="PF01814"/>
    </source>
</evidence>
<keyword evidence="4" id="KW-0408">Iron</keyword>
<comment type="subcellular location">
    <subcellularLocation>
        <location evidence="1">Cytoplasm</location>
    </subcellularLocation>
</comment>
<dbReference type="Pfam" id="PF01814">
    <property type="entry name" value="Hemerythrin"/>
    <property type="match status" value="1"/>
</dbReference>
<gene>
    <name evidence="6" type="ORF">MNBD_BACTEROID04-349</name>
</gene>
<dbReference type="GO" id="GO:0005737">
    <property type="term" value="C:cytoplasm"/>
    <property type="evidence" value="ECO:0007669"/>
    <property type="project" value="UniProtKB-SubCell"/>
</dbReference>
<keyword evidence="3" id="KW-0479">Metal-binding</keyword>
<dbReference type="Gene3D" id="1.10.3910.10">
    <property type="entry name" value="SP0561-like"/>
    <property type="match status" value="1"/>
</dbReference>
<dbReference type="EMBL" id="UOER01000147">
    <property type="protein sequence ID" value="VAW22606.1"/>
    <property type="molecule type" value="Genomic_DNA"/>
</dbReference>
<evidence type="ECO:0000256" key="1">
    <source>
        <dbReference type="ARBA" id="ARBA00004496"/>
    </source>
</evidence>
<dbReference type="Pfam" id="PF04405">
    <property type="entry name" value="ScdA_N"/>
    <property type="match status" value="1"/>
</dbReference>
<dbReference type="InterPro" id="IPR012312">
    <property type="entry name" value="Hemerythrin-like"/>
</dbReference>
<evidence type="ECO:0000313" key="6">
    <source>
        <dbReference type="EMBL" id="VAW22606.1"/>
    </source>
</evidence>
<dbReference type="AlphaFoldDB" id="A0A3B0USG4"/>
<dbReference type="InterPro" id="IPR038062">
    <property type="entry name" value="ScdA-like_N_sf"/>
</dbReference>
<evidence type="ECO:0000256" key="2">
    <source>
        <dbReference type="ARBA" id="ARBA00022490"/>
    </source>
</evidence>
<dbReference type="InterPro" id="IPR019903">
    <property type="entry name" value="RIC_family"/>
</dbReference>
<name>A0A3B0USG4_9ZZZZ</name>
<protein>
    <submittedName>
        <fullName evidence="6">Repair of Iron Centers di-iron protein</fullName>
    </submittedName>
</protein>
<keyword evidence="2" id="KW-0963">Cytoplasm</keyword>
<evidence type="ECO:0000256" key="3">
    <source>
        <dbReference type="ARBA" id="ARBA00022723"/>
    </source>
</evidence>
<proteinExistence type="predicted"/>
<dbReference type="GO" id="GO:0046872">
    <property type="term" value="F:metal ion binding"/>
    <property type="evidence" value="ECO:0007669"/>
    <property type="project" value="UniProtKB-KW"/>
</dbReference>
<dbReference type="PANTHER" id="PTHR36438:SF1">
    <property type="entry name" value="IRON-SULFUR CLUSTER REPAIR PROTEIN YTFE"/>
    <property type="match status" value="1"/>
</dbReference>
<organism evidence="6">
    <name type="scientific">hydrothermal vent metagenome</name>
    <dbReference type="NCBI Taxonomy" id="652676"/>
    <lineage>
        <taxon>unclassified sequences</taxon>
        <taxon>metagenomes</taxon>
        <taxon>ecological metagenomes</taxon>
    </lineage>
</organism>